<evidence type="ECO:0000256" key="6">
    <source>
        <dbReference type="ARBA" id="ARBA00037968"/>
    </source>
</evidence>
<evidence type="ECO:0000313" key="9">
    <source>
        <dbReference type="EMBL" id="KAG7816745.1"/>
    </source>
</evidence>
<evidence type="ECO:0000256" key="5">
    <source>
        <dbReference type="ARBA" id="ARBA00023136"/>
    </source>
</evidence>
<comment type="similarity">
    <text evidence="6">Belongs to the major facilitator superfamily. Allantoate permease family.</text>
</comment>
<organism evidence="9 10">
    <name type="scientific">Pichia angusta</name>
    <name type="common">Yeast</name>
    <name type="synonym">Hansenula polymorpha</name>
    <dbReference type="NCBI Taxonomy" id="870730"/>
    <lineage>
        <taxon>Eukaryota</taxon>
        <taxon>Fungi</taxon>
        <taxon>Dikarya</taxon>
        <taxon>Ascomycota</taxon>
        <taxon>Saccharomycotina</taxon>
        <taxon>Pichiomycetes</taxon>
        <taxon>Pichiales</taxon>
        <taxon>Pichiaceae</taxon>
        <taxon>Ogataea</taxon>
    </lineage>
</organism>
<evidence type="ECO:0000256" key="8">
    <source>
        <dbReference type="SAM" id="Phobius"/>
    </source>
</evidence>
<reference evidence="9" key="1">
    <citation type="journal article" date="2021" name="G3 (Bethesda)">
        <title>Genomic diversity, chromosomal rearrangements, and interspecies hybridization in the ogataea polymorpha species complex.</title>
        <authorList>
            <person name="Hanson S.J."/>
            <person name="Cinneide E.O."/>
            <person name="Salzberg L.I."/>
            <person name="Wolfe K.H."/>
            <person name="McGowan J."/>
            <person name="Fitzpatrick D.A."/>
            <person name="Matlin K."/>
        </authorList>
    </citation>
    <scope>NUCLEOTIDE SEQUENCE</scope>
    <source>
        <strain evidence="9">61-244</strain>
    </source>
</reference>
<dbReference type="GeneID" id="66128260"/>
<keyword evidence="2" id="KW-0813">Transport</keyword>
<evidence type="ECO:0000256" key="2">
    <source>
        <dbReference type="ARBA" id="ARBA00022448"/>
    </source>
</evidence>
<evidence type="ECO:0000313" key="10">
    <source>
        <dbReference type="Proteomes" id="UP001196530"/>
    </source>
</evidence>
<dbReference type="PANTHER" id="PTHR43791:SF15">
    <property type="entry name" value="TRANSPORTER SEO1-RELATED"/>
    <property type="match status" value="1"/>
</dbReference>
<dbReference type="FunFam" id="1.20.1250.20:FF:000065">
    <property type="entry name" value="Putative MFS pantothenate transporter"/>
    <property type="match status" value="1"/>
</dbReference>
<feature type="region of interest" description="Disordered" evidence="7">
    <location>
        <begin position="1"/>
        <end position="36"/>
    </location>
</feature>
<feature type="transmembrane region" description="Helical" evidence="8">
    <location>
        <begin position="188"/>
        <end position="205"/>
    </location>
</feature>
<dbReference type="GO" id="GO:0016020">
    <property type="term" value="C:membrane"/>
    <property type="evidence" value="ECO:0007669"/>
    <property type="project" value="UniProtKB-SubCell"/>
</dbReference>
<dbReference type="Proteomes" id="UP001196530">
    <property type="component" value="Unassembled WGS sequence"/>
</dbReference>
<keyword evidence="5 8" id="KW-0472">Membrane</keyword>
<dbReference type="InterPro" id="IPR036259">
    <property type="entry name" value="MFS_trans_sf"/>
</dbReference>
<name>A0AAN6DDJ3_PICAN</name>
<evidence type="ECO:0008006" key="11">
    <source>
        <dbReference type="Google" id="ProtNLM"/>
    </source>
</evidence>
<feature type="transmembrane region" description="Helical" evidence="8">
    <location>
        <begin position="306"/>
        <end position="328"/>
    </location>
</feature>
<keyword evidence="3 8" id="KW-0812">Transmembrane</keyword>
<comment type="caution">
    <text evidence="9">The sequence shown here is derived from an EMBL/GenBank/DDBJ whole genome shotgun (WGS) entry which is preliminary data.</text>
</comment>
<feature type="compositionally biased region" description="Acidic residues" evidence="7">
    <location>
        <begin position="18"/>
        <end position="27"/>
    </location>
</feature>
<feature type="transmembrane region" description="Helical" evidence="8">
    <location>
        <begin position="541"/>
        <end position="562"/>
    </location>
</feature>
<feature type="transmembrane region" description="Helical" evidence="8">
    <location>
        <begin position="138"/>
        <end position="156"/>
    </location>
</feature>
<dbReference type="InterPro" id="IPR011701">
    <property type="entry name" value="MFS"/>
</dbReference>
<dbReference type="EMBL" id="JAHLUX010000009">
    <property type="protein sequence ID" value="KAG7816745.1"/>
    <property type="molecule type" value="Genomic_DNA"/>
</dbReference>
<dbReference type="PANTHER" id="PTHR43791">
    <property type="entry name" value="PERMEASE-RELATED"/>
    <property type="match status" value="1"/>
</dbReference>
<proteinExistence type="inferred from homology"/>
<dbReference type="Pfam" id="PF07690">
    <property type="entry name" value="MFS_1"/>
    <property type="match status" value="1"/>
</dbReference>
<keyword evidence="4 8" id="KW-1133">Transmembrane helix</keyword>
<sequence>MMVFSKNSRPPAASQDEAVAEDSEDKSDDTCEEKVQTQMPVGSLVLDPLKRLKWGIFPVERHVVDKLDASDSEQESLAKLAEAEESHEVQEVEYRDESNRKWYKFFDEYEYRQNKNRRGNHKWYHWFNKDDTPAERKLVIKLDILLCFYSLMAYWVKYLDQTNLNNAYVSGMKESIGMKGNDLVHTQAVFTVGTIVFQIPFMYILYKAPLNYVLPTLDLCWSLFTLGAYRANNVGHLEAMRFFIGCFEAPAYLAYMYLFGSWYKVDEIVRRSMVYYIGQYLGVLTSGLLQGAIFDGMNMKDGLEGWRWMFIIDAVISIVVGIIGFYAIPGTPQKCYSIFLTDEEILLARKRLKDNNTSYTVPVDRAFFDRKLWKKILTSWHIYVLTLWNIFCWNNNNGTSGAYLLWIKSLNRYSVGKVNQLGAISPAIGILWLILTGCYADFFHSRWQAILLSQILNITGNVILAAWNVPEGAKWFAFMLQYTGWAMAPVLYGWMNDICRHDPQYRAVILVTMNMLAQTSTAWISVLVWKTVEAPRYLKGFTFTACSAFCLVLWTFVVLWFYKRQERQQSELNGIVIIDKEKESTKA</sequence>
<feature type="transmembrane region" description="Helical" evidence="8">
    <location>
        <begin position="212"/>
        <end position="230"/>
    </location>
</feature>
<evidence type="ECO:0000256" key="4">
    <source>
        <dbReference type="ARBA" id="ARBA00022989"/>
    </source>
</evidence>
<feature type="transmembrane region" description="Helical" evidence="8">
    <location>
        <begin position="242"/>
        <end position="262"/>
    </location>
</feature>
<dbReference type="SUPFAM" id="SSF103473">
    <property type="entry name" value="MFS general substrate transporter"/>
    <property type="match status" value="1"/>
</dbReference>
<dbReference type="CDD" id="cd17327">
    <property type="entry name" value="MFS_FEN2_like"/>
    <property type="match status" value="1"/>
</dbReference>
<evidence type="ECO:0000256" key="7">
    <source>
        <dbReference type="SAM" id="MobiDB-lite"/>
    </source>
</evidence>
<accession>A0AAN6DDJ3</accession>
<gene>
    <name evidence="9" type="ORF">KL928_004209</name>
</gene>
<dbReference type="RefSeq" id="XP_043058276.1">
    <property type="nucleotide sequence ID" value="XM_043204882.1"/>
</dbReference>
<feature type="transmembrane region" description="Helical" evidence="8">
    <location>
        <begin position="421"/>
        <end position="442"/>
    </location>
</feature>
<dbReference type="Gene3D" id="1.20.1250.20">
    <property type="entry name" value="MFS general substrate transporter like domains"/>
    <property type="match status" value="1"/>
</dbReference>
<feature type="transmembrane region" description="Helical" evidence="8">
    <location>
        <begin position="274"/>
        <end position="294"/>
    </location>
</feature>
<evidence type="ECO:0000256" key="3">
    <source>
        <dbReference type="ARBA" id="ARBA00022692"/>
    </source>
</evidence>
<dbReference type="AlphaFoldDB" id="A0AAN6DDJ3"/>
<evidence type="ECO:0000256" key="1">
    <source>
        <dbReference type="ARBA" id="ARBA00004141"/>
    </source>
</evidence>
<dbReference type="GO" id="GO:0022857">
    <property type="term" value="F:transmembrane transporter activity"/>
    <property type="evidence" value="ECO:0007669"/>
    <property type="project" value="InterPro"/>
</dbReference>
<feature type="transmembrane region" description="Helical" evidence="8">
    <location>
        <begin position="507"/>
        <end position="529"/>
    </location>
</feature>
<comment type="subcellular location">
    <subcellularLocation>
        <location evidence="1">Membrane</location>
        <topology evidence="1">Multi-pass membrane protein</topology>
    </subcellularLocation>
</comment>
<protein>
    <recommendedName>
        <fullName evidence="11">Transporter SEO1</fullName>
    </recommendedName>
</protein>
<feature type="transmembrane region" description="Helical" evidence="8">
    <location>
        <begin position="475"/>
        <end position="495"/>
    </location>
</feature>